<dbReference type="OrthoDB" id="31120at2157"/>
<dbReference type="Proteomes" id="UP000076770">
    <property type="component" value="Chromosome i"/>
</dbReference>
<dbReference type="RefSeq" id="WP_063492765.1">
    <property type="nucleotide sequence ID" value="NZ_LT549890.1"/>
</dbReference>
<reference evidence="3" key="1">
    <citation type="submission" date="2016-04" db="EMBL/GenBank/DDBJ databases">
        <authorList>
            <person name="Shah S.A."/>
            <person name="Garrett R.A."/>
        </authorList>
    </citation>
    <scope>NUCLEOTIDE SEQUENCE [LARGE SCALE GENOMIC DNA]</scope>
    <source>
        <strain evidence="3">ATCC 35091 / DSM 1616 / JCM 8930 / NBRC 15331 / P1</strain>
    </source>
</reference>
<dbReference type="AlphaFoldDB" id="A0A157T077"/>
<dbReference type="PATRIC" id="fig|2287.9.peg.1318"/>
<evidence type="ECO:0000313" key="3">
    <source>
        <dbReference type="Proteomes" id="UP000076770"/>
    </source>
</evidence>
<dbReference type="Pfam" id="PF02663">
    <property type="entry name" value="FmdE"/>
    <property type="match status" value="1"/>
</dbReference>
<dbReference type="EMBL" id="LT549890">
    <property type="protein sequence ID" value="SAI84853.1"/>
    <property type="molecule type" value="Genomic_DNA"/>
</dbReference>
<proteinExistence type="predicted"/>
<protein>
    <submittedName>
        <fullName evidence="2">Formylmethanofuran dehydrogenase subunit E region</fullName>
    </submittedName>
</protein>
<dbReference type="PANTHER" id="PTHR39418">
    <property type="entry name" value="DEHYDROGENASE-RELATED"/>
    <property type="match status" value="1"/>
</dbReference>
<gene>
    <name evidence="2" type="ORF">SSOP1_1299</name>
</gene>
<feature type="domain" description="Formylmethanofuran dehydrogenase subunit E" evidence="1">
    <location>
        <begin position="32"/>
        <end position="181"/>
    </location>
</feature>
<name>A0A157T077_SACSO</name>
<evidence type="ECO:0000313" key="2">
    <source>
        <dbReference type="EMBL" id="SAI84853.1"/>
    </source>
</evidence>
<accession>A0A157T077</accession>
<dbReference type="SUPFAM" id="SSF143555">
    <property type="entry name" value="FwdE-like"/>
    <property type="match status" value="1"/>
</dbReference>
<dbReference type="PANTHER" id="PTHR39418:SF1">
    <property type="entry name" value="DEHYDROGENASE"/>
    <property type="match status" value="1"/>
</dbReference>
<sequence>MEAKVSDPRAEILERVKKGDLLSLLIKAAELHGHYCIGLSTGVLASYIALKKLELQQNVTEVESHVKPNLIAMVENNLCFADGVQMITGATLGNNTLIFRDTGKQSVTVIDKETKRAVRVTMIDNPHKYLSVSNDPKFAKYFEKFASKREKFDENELKEFRELMTRASLELLSIPTEKLFKVEEWKLGELKQEMKTPPIRHVRCEKCNELVLESKGKYVNGKFYCLDCLDESVPTVIGRGIANLRLNDILER</sequence>
<dbReference type="Gene3D" id="3.30.1330.130">
    <property type="match status" value="1"/>
</dbReference>
<dbReference type="InterPro" id="IPR053194">
    <property type="entry name" value="tRNA_methyltr_O"/>
</dbReference>
<evidence type="ECO:0000259" key="1">
    <source>
        <dbReference type="Pfam" id="PF02663"/>
    </source>
</evidence>
<dbReference type="InterPro" id="IPR003814">
    <property type="entry name" value="FmdEsu_dom"/>
</dbReference>
<organism evidence="2 3">
    <name type="scientific">Saccharolobus solfataricus</name>
    <name type="common">Sulfolobus solfataricus</name>
    <dbReference type="NCBI Taxonomy" id="2287"/>
    <lineage>
        <taxon>Archaea</taxon>
        <taxon>Thermoproteota</taxon>
        <taxon>Thermoprotei</taxon>
        <taxon>Sulfolobales</taxon>
        <taxon>Sulfolobaceae</taxon>
        <taxon>Saccharolobus</taxon>
    </lineage>
</organism>
<dbReference type="GeneID" id="27427567"/>